<keyword evidence="4" id="KW-1185">Reference proteome</keyword>
<dbReference type="RefSeq" id="WP_171679374.1">
    <property type="nucleotide sequence ID" value="NZ_JABGBN010000001.1"/>
</dbReference>
<dbReference type="PANTHER" id="PTHR47505:SF1">
    <property type="entry name" value="DNA UTILIZATION PROTEIN YHGH"/>
    <property type="match status" value="1"/>
</dbReference>
<gene>
    <name evidence="3" type="ORF">HKX39_00575</name>
</gene>
<dbReference type="Proteomes" id="UP000537862">
    <property type="component" value="Unassembled WGS sequence"/>
</dbReference>
<dbReference type="InterPro" id="IPR051910">
    <property type="entry name" value="ComF/GntX_DNA_util-trans"/>
</dbReference>
<dbReference type="InterPro" id="IPR000836">
    <property type="entry name" value="PRTase_dom"/>
</dbReference>
<reference evidence="3 4" key="1">
    <citation type="submission" date="2020-05" db="EMBL/GenBank/DDBJ databases">
        <authorList>
            <person name="Niu N."/>
        </authorList>
    </citation>
    <scope>NUCLEOTIDE SEQUENCE [LARGE SCALE GENOMIC DNA]</scope>
    <source>
        <strain evidence="3 4">3340-03</strain>
    </source>
</reference>
<organism evidence="3 4">
    <name type="scientific">Pelistega suis</name>
    <dbReference type="NCBI Taxonomy" id="1631957"/>
    <lineage>
        <taxon>Bacteria</taxon>
        <taxon>Pseudomonadati</taxon>
        <taxon>Pseudomonadota</taxon>
        <taxon>Betaproteobacteria</taxon>
        <taxon>Burkholderiales</taxon>
        <taxon>Alcaligenaceae</taxon>
        <taxon>Pelistega</taxon>
    </lineage>
</organism>
<feature type="domain" description="Phosphoribosyltransferase" evidence="2">
    <location>
        <begin position="140"/>
        <end position="229"/>
    </location>
</feature>
<dbReference type="EMBL" id="JABGBN010000001">
    <property type="protein sequence ID" value="NOL50671.1"/>
    <property type="molecule type" value="Genomic_DNA"/>
</dbReference>
<dbReference type="CDD" id="cd06223">
    <property type="entry name" value="PRTases_typeI"/>
    <property type="match status" value="1"/>
</dbReference>
<comment type="caution">
    <text evidence="3">The sequence shown here is derived from an EMBL/GenBank/DDBJ whole genome shotgun (WGS) entry which is preliminary data.</text>
</comment>
<evidence type="ECO:0000256" key="1">
    <source>
        <dbReference type="ARBA" id="ARBA00008007"/>
    </source>
</evidence>
<dbReference type="Gene3D" id="3.40.50.2020">
    <property type="match status" value="1"/>
</dbReference>
<dbReference type="InterPro" id="IPR029057">
    <property type="entry name" value="PRTase-like"/>
</dbReference>
<dbReference type="SUPFAM" id="SSF53271">
    <property type="entry name" value="PRTase-like"/>
    <property type="match status" value="1"/>
</dbReference>
<evidence type="ECO:0000313" key="3">
    <source>
        <dbReference type="EMBL" id="NOL50671.1"/>
    </source>
</evidence>
<dbReference type="AlphaFoldDB" id="A0A849P209"/>
<evidence type="ECO:0000313" key="4">
    <source>
        <dbReference type="Proteomes" id="UP000537862"/>
    </source>
</evidence>
<accession>A0A849P209</accession>
<dbReference type="PANTHER" id="PTHR47505">
    <property type="entry name" value="DNA UTILIZATION PROTEIN YHGH"/>
    <property type="match status" value="1"/>
</dbReference>
<comment type="similarity">
    <text evidence="1">Belongs to the ComF/GntX family.</text>
</comment>
<proteinExistence type="inferred from homology"/>
<dbReference type="Pfam" id="PF00156">
    <property type="entry name" value="Pribosyltran"/>
    <property type="match status" value="1"/>
</dbReference>
<name>A0A849P209_9BURK</name>
<sequence>MLKKWANSLTAPCPLCGCSARLAQFCTSCHDNILSQQQYPYRCPHCLLALPNHSPCPNCHNHRLSLQRIYHLFDYVPPLDSLVLRFKNAKQPHLANNFAHLFAEQLTQHHHNAITTDSLLIPIPSSRLQLQKRNYNPAGIFAKALAKKLQCDVDLTILRRHESAYLQKSLHRHDRFLHSSQLYYAQRRLPIDRVILVDDILTTGSTLESAARALMSAGVKQVDAIVIARSAKPF</sequence>
<evidence type="ECO:0000259" key="2">
    <source>
        <dbReference type="Pfam" id="PF00156"/>
    </source>
</evidence>
<protein>
    <submittedName>
        <fullName evidence="3">ComF family protein</fullName>
    </submittedName>
</protein>